<sequence length="83" mass="8998">MIEHYQADYAANGGPGIALPTIPQALISDECANVMSIVFAGEKWHLADSQGQVYVEADDPAELAGWLQNYLFALSDMKARGEL</sequence>
<keyword evidence="2" id="KW-1185">Reference proteome</keyword>
<accession>A0A455LSQ0</accession>
<gene>
    <name evidence="1" type="ORF">CRB2_84</name>
</gene>
<evidence type="ECO:0000313" key="2">
    <source>
        <dbReference type="Proteomes" id="UP000292006"/>
    </source>
</evidence>
<organism evidence="1 2">
    <name type="scientific">Mycobacterium phage CRB2</name>
    <dbReference type="NCBI Taxonomy" id="2483623"/>
    <lineage>
        <taxon>Viruses</taxon>
        <taxon>Duplodnaviria</taxon>
        <taxon>Heunggongvirae</taxon>
        <taxon>Uroviricota</taxon>
        <taxon>Caudoviricetes</taxon>
        <taxon>Bclasvirinae</taxon>
        <taxon>Quesadillavirus</taxon>
        <taxon>Quesadillavirus CRB2</taxon>
    </lineage>
</organism>
<protein>
    <submittedName>
        <fullName evidence="1">Uncharacterized protein</fullName>
    </submittedName>
</protein>
<name>A0A455LSQ0_9CAUD</name>
<dbReference type="Proteomes" id="UP000292006">
    <property type="component" value="Segment"/>
</dbReference>
<evidence type="ECO:0000313" key="1">
    <source>
        <dbReference type="EMBL" id="AYP70070.1"/>
    </source>
</evidence>
<reference evidence="1 2" key="1">
    <citation type="journal article" date="2019" name="PLoS ONE">
        <title>Mycobacteriophage CRB2 defines a new subcluster in mycobacteriophage classification.</title>
        <authorList>
            <person name="Suarez C.A."/>
            <person name="Franceschelli J.J."/>
            <person name="Morbidoni H.R."/>
        </authorList>
    </citation>
    <scope>NUCLEOTIDE SEQUENCE [LARGE SCALE GENOMIC DNA]</scope>
</reference>
<dbReference type="EMBL" id="MK059749">
    <property type="protein sequence ID" value="AYP70070.1"/>
    <property type="molecule type" value="Genomic_DNA"/>
</dbReference>
<proteinExistence type="predicted"/>